<dbReference type="VEuPathDB" id="FungiDB:AAP_03605"/>
<reference evidence="1 2" key="1">
    <citation type="journal article" date="2016" name="Genome Biol. Evol.">
        <title>Divergent and convergent evolution of fungal pathogenicity.</title>
        <authorList>
            <person name="Shang Y."/>
            <person name="Xiao G."/>
            <person name="Zheng P."/>
            <person name="Cen K."/>
            <person name="Zhan S."/>
            <person name="Wang C."/>
        </authorList>
    </citation>
    <scope>NUCLEOTIDE SEQUENCE [LARGE SCALE GENOMIC DNA]</scope>
    <source>
        <strain evidence="1 2">ARSEF 7405</strain>
    </source>
</reference>
<proteinExistence type="predicted"/>
<protein>
    <submittedName>
        <fullName evidence="1">Uncharacterized protein</fullName>
    </submittedName>
</protein>
<dbReference type="Proteomes" id="UP000242877">
    <property type="component" value="Unassembled WGS sequence"/>
</dbReference>
<dbReference type="AlphaFoldDB" id="A0A167Y7U5"/>
<keyword evidence="2" id="KW-1185">Reference proteome</keyword>
<gene>
    <name evidence="1" type="ORF">AAP_03605</name>
</gene>
<name>A0A167Y7U5_9EURO</name>
<evidence type="ECO:0000313" key="1">
    <source>
        <dbReference type="EMBL" id="KZZ90964.1"/>
    </source>
</evidence>
<dbReference type="EMBL" id="AZGZ01000015">
    <property type="protein sequence ID" value="KZZ90964.1"/>
    <property type="molecule type" value="Genomic_DNA"/>
</dbReference>
<sequence length="230" mass="25553">MAARDEILSASAGVKNFAAAKLEERQTEPEQSETAPAETTENLEQVVLHPIHEFIAVISTWRCGPSMEVRAPSSLFVHPSIDECLGEEVRARQCIQTEYITHAKVQRIDNLICAQWGEPCAPKGDGKIVTQQVLFARSMSQSVRPVCKACSRTATKGSYCHCGHPRIVLPADTVMFGSTDDQSVQATLPPHSQWVHGRDLEVQFHDSCGWKCLWNRRQPSRATWSALMAL</sequence>
<organism evidence="1 2">
    <name type="scientific">Ascosphaera apis ARSEF 7405</name>
    <dbReference type="NCBI Taxonomy" id="392613"/>
    <lineage>
        <taxon>Eukaryota</taxon>
        <taxon>Fungi</taxon>
        <taxon>Dikarya</taxon>
        <taxon>Ascomycota</taxon>
        <taxon>Pezizomycotina</taxon>
        <taxon>Eurotiomycetes</taxon>
        <taxon>Eurotiomycetidae</taxon>
        <taxon>Onygenales</taxon>
        <taxon>Ascosphaeraceae</taxon>
        <taxon>Ascosphaera</taxon>
    </lineage>
</organism>
<comment type="caution">
    <text evidence="1">The sequence shown here is derived from an EMBL/GenBank/DDBJ whole genome shotgun (WGS) entry which is preliminary data.</text>
</comment>
<accession>A0A167Y7U5</accession>
<evidence type="ECO:0000313" key="2">
    <source>
        <dbReference type="Proteomes" id="UP000242877"/>
    </source>
</evidence>